<dbReference type="RefSeq" id="WP_381424353.1">
    <property type="nucleotide sequence ID" value="NZ_JBHSDH010000013.1"/>
</dbReference>
<comment type="caution">
    <text evidence="1">The sequence shown here is derived from an EMBL/GenBank/DDBJ whole genome shotgun (WGS) entry which is preliminary data.</text>
</comment>
<sequence length="260" mass="29155">MTTLPLIHPGRPGAGLRPIKALRHFRQLVADKEDTEQVFHITNDLRGRKFVAEAKTFLTSPLGRRLQESGEYLPEILDDHDALRKMPAGSLAHAYADFMEAEGLSAAGLVEEQQKFAAQVPHYDDQLDWYNNRLRDTHDMFHILSGYGRDPLGELSLLAFSYSQNKSLGFLFIAWMGALEEKRITPRGTPIFRAIKEGQRNGRIAAKIGHQDIVSLLPLPLEQVRARLNIRPPVTYRAILDGYHRAGIDPNHSFGSAVAA</sequence>
<dbReference type="EMBL" id="JBHSDH010000013">
    <property type="protein sequence ID" value="MFC4293106.1"/>
    <property type="molecule type" value="Genomic_DNA"/>
</dbReference>
<accession>A0ABV8RIA7</accession>
<dbReference type="InterPro" id="IPR007715">
    <property type="entry name" value="Coq4"/>
</dbReference>
<reference evidence="2" key="1">
    <citation type="journal article" date="2019" name="Int. J. Syst. Evol. Microbiol.">
        <title>The Global Catalogue of Microorganisms (GCM) 10K type strain sequencing project: providing services to taxonomists for standard genome sequencing and annotation.</title>
        <authorList>
            <consortium name="The Broad Institute Genomics Platform"/>
            <consortium name="The Broad Institute Genome Sequencing Center for Infectious Disease"/>
            <person name="Wu L."/>
            <person name="Ma J."/>
        </authorList>
    </citation>
    <scope>NUCLEOTIDE SEQUENCE [LARGE SCALE GENOMIC DNA]</scope>
    <source>
        <strain evidence="2">CECT 8531</strain>
    </source>
</reference>
<proteinExistence type="predicted"/>
<dbReference type="Proteomes" id="UP001595887">
    <property type="component" value="Unassembled WGS sequence"/>
</dbReference>
<gene>
    <name evidence="1" type="ORF">ACFOWX_11835</name>
</gene>
<keyword evidence="2" id="KW-1185">Reference proteome</keyword>
<organism evidence="1 2">
    <name type="scientific">Sphingorhabdus arenilitoris</name>
    <dbReference type="NCBI Taxonomy" id="1490041"/>
    <lineage>
        <taxon>Bacteria</taxon>
        <taxon>Pseudomonadati</taxon>
        <taxon>Pseudomonadota</taxon>
        <taxon>Alphaproteobacteria</taxon>
        <taxon>Sphingomonadales</taxon>
        <taxon>Sphingomonadaceae</taxon>
        <taxon>Sphingorhabdus</taxon>
    </lineage>
</organism>
<dbReference type="Pfam" id="PF05019">
    <property type="entry name" value="Coq4"/>
    <property type="match status" value="1"/>
</dbReference>
<evidence type="ECO:0000313" key="2">
    <source>
        <dbReference type="Proteomes" id="UP001595887"/>
    </source>
</evidence>
<evidence type="ECO:0000313" key="1">
    <source>
        <dbReference type="EMBL" id="MFC4293106.1"/>
    </source>
</evidence>
<name>A0ABV8RIA7_9SPHN</name>
<protein>
    <submittedName>
        <fullName evidence="1">Coq4 family protein</fullName>
    </submittedName>
</protein>